<sequence>MNRKLAMAMAGCTALALTLTGCGDDTAERTEEWAAEFCDAAGGRLQQIQAANTALAEASESDEEPAVVQEVYSESYGQLSEAYAGLAEAVESAGDPPVDDGEQLREDAVAELNALSESYDGLRQASDELDTADRAAFAEGLREMVGQLEEFGQIGGDALTRLQSGELGEAMAEQEGCRVPGSPVDGDGDPDGVGSQGGEGDGSGNAENPEGSGDSGDSGDSGGSGDTDGSEGSEDADAAEEAGDPAEDAADEEETEG</sequence>
<feature type="region of interest" description="Disordered" evidence="1">
    <location>
        <begin position="164"/>
        <end position="257"/>
    </location>
</feature>
<evidence type="ECO:0000256" key="1">
    <source>
        <dbReference type="SAM" id="MobiDB-lite"/>
    </source>
</evidence>
<feature type="compositionally biased region" description="Gly residues" evidence="1">
    <location>
        <begin position="213"/>
        <end position="226"/>
    </location>
</feature>
<evidence type="ECO:0000313" key="3">
    <source>
        <dbReference type="Proteomes" id="UP000530234"/>
    </source>
</evidence>
<proteinExistence type="predicted"/>
<feature type="compositionally biased region" description="Acidic residues" evidence="1">
    <location>
        <begin position="228"/>
        <end position="257"/>
    </location>
</feature>
<dbReference type="EMBL" id="VKHS01000353">
    <property type="protein sequence ID" value="MBB0230796.1"/>
    <property type="molecule type" value="Genomic_DNA"/>
</dbReference>
<accession>A0A7W3XXH1</accession>
<gene>
    <name evidence="2" type="ORF">FOE67_15045</name>
</gene>
<organism evidence="2 3">
    <name type="scientific">Streptomyces calidiresistens</name>
    <dbReference type="NCBI Taxonomy" id="1485586"/>
    <lineage>
        <taxon>Bacteria</taxon>
        <taxon>Bacillati</taxon>
        <taxon>Actinomycetota</taxon>
        <taxon>Actinomycetes</taxon>
        <taxon>Kitasatosporales</taxon>
        <taxon>Streptomycetaceae</taxon>
        <taxon>Streptomyces</taxon>
    </lineage>
</organism>
<evidence type="ECO:0000313" key="2">
    <source>
        <dbReference type="EMBL" id="MBB0230796.1"/>
    </source>
</evidence>
<dbReference type="AlphaFoldDB" id="A0A7W3XXH1"/>
<comment type="caution">
    <text evidence="2">The sequence shown here is derived from an EMBL/GenBank/DDBJ whole genome shotgun (WGS) entry which is preliminary data.</text>
</comment>
<keyword evidence="3" id="KW-1185">Reference proteome</keyword>
<name>A0A7W3XXH1_9ACTN</name>
<protein>
    <submittedName>
        <fullName evidence="2">Small secreted protein</fullName>
    </submittedName>
</protein>
<dbReference type="Proteomes" id="UP000530234">
    <property type="component" value="Unassembled WGS sequence"/>
</dbReference>
<dbReference type="PROSITE" id="PS51257">
    <property type="entry name" value="PROKAR_LIPOPROTEIN"/>
    <property type="match status" value="1"/>
</dbReference>
<feature type="compositionally biased region" description="Gly residues" evidence="1">
    <location>
        <begin position="194"/>
        <end position="203"/>
    </location>
</feature>
<dbReference type="RefSeq" id="WP_182664561.1">
    <property type="nucleotide sequence ID" value="NZ_VKHS01000353.1"/>
</dbReference>
<reference evidence="3" key="1">
    <citation type="submission" date="2019-10" db="EMBL/GenBank/DDBJ databases">
        <title>Streptomyces sp. nov., a novel actinobacterium isolated from alkaline environment.</title>
        <authorList>
            <person name="Golinska P."/>
        </authorList>
    </citation>
    <scope>NUCLEOTIDE SEQUENCE [LARGE SCALE GENOMIC DNA]</scope>
    <source>
        <strain evidence="3">DSM 42108</strain>
    </source>
</reference>